<proteinExistence type="predicted"/>
<dbReference type="AlphaFoldDB" id="A0A1J5PKC8"/>
<organism evidence="1">
    <name type="scientific">mine drainage metagenome</name>
    <dbReference type="NCBI Taxonomy" id="410659"/>
    <lineage>
        <taxon>unclassified sequences</taxon>
        <taxon>metagenomes</taxon>
        <taxon>ecological metagenomes</taxon>
    </lineage>
</organism>
<dbReference type="EMBL" id="MLJW01008511">
    <property type="protein sequence ID" value="OIQ63989.1"/>
    <property type="molecule type" value="Genomic_DNA"/>
</dbReference>
<reference evidence="1" key="1">
    <citation type="submission" date="2016-10" db="EMBL/GenBank/DDBJ databases">
        <title>Sequence of Gallionella enrichment culture.</title>
        <authorList>
            <person name="Poehlein A."/>
            <person name="Muehling M."/>
            <person name="Daniel R."/>
        </authorList>
    </citation>
    <scope>NUCLEOTIDE SEQUENCE</scope>
</reference>
<evidence type="ECO:0000313" key="1">
    <source>
        <dbReference type="EMBL" id="OIQ63989.1"/>
    </source>
</evidence>
<accession>A0A1J5PKC8</accession>
<protein>
    <recommendedName>
        <fullName evidence="2">Secreted protein</fullName>
    </recommendedName>
</protein>
<name>A0A1J5PKC8_9ZZZZ</name>
<sequence length="79" mass="8634">MKRTFWFLAGVAATLGVLRKVEQTKDNLNAEKISSMAAGVAGSVISSLSKQLFDFVGDVRVASKLREREIYDSLDPDQG</sequence>
<gene>
    <name evidence="1" type="ORF">GALL_544640</name>
</gene>
<comment type="caution">
    <text evidence="1">The sequence shown here is derived from an EMBL/GenBank/DDBJ whole genome shotgun (WGS) entry which is preliminary data.</text>
</comment>
<evidence type="ECO:0008006" key="2">
    <source>
        <dbReference type="Google" id="ProtNLM"/>
    </source>
</evidence>